<reference evidence="1" key="1">
    <citation type="submission" date="2020-05" db="EMBL/GenBank/DDBJ databases">
        <authorList>
            <person name="Chiriac C."/>
            <person name="Salcher M."/>
            <person name="Ghai R."/>
            <person name="Kavagutti S V."/>
        </authorList>
    </citation>
    <scope>NUCLEOTIDE SEQUENCE</scope>
</reference>
<accession>A0A6J7WN47</accession>
<sequence length="47" mass="5532">MSGKYNRCPYCNSLRKRHMLLGDKKVCGDCYKDFAASSWIKEQKENE</sequence>
<proteinExistence type="predicted"/>
<dbReference type="EMBL" id="LR798257">
    <property type="protein sequence ID" value="CAB5218238.1"/>
    <property type="molecule type" value="Genomic_DNA"/>
</dbReference>
<name>A0A6J7WN47_9CAUD</name>
<evidence type="ECO:0000313" key="1">
    <source>
        <dbReference type="EMBL" id="CAB5218238.1"/>
    </source>
</evidence>
<organism evidence="1">
    <name type="scientific">uncultured Caudovirales phage</name>
    <dbReference type="NCBI Taxonomy" id="2100421"/>
    <lineage>
        <taxon>Viruses</taxon>
        <taxon>Duplodnaviria</taxon>
        <taxon>Heunggongvirae</taxon>
        <taxon>Uroviricota</taxon>
        <taxon>Caudoviricetes</taxon>
        <taxon>Peduoviridae</taxon>
        <taxon>Maltschvirus</taxon>
        <taxon>Maltschvirus maltsch</taxon>
    </lineage>
</organism>
<protein>
    <submittedName>
        <fullName evidence="1">Uncharacterized protein</fullName>
    </submittedName>
</protein>
<gene>
    <name evidence="1" type="ORF">UFOVP204_120</name>
</gene>